<evidence type="ECO:0000313" key="1">
    <source>
        <dbReference type="EMBL" id="MDN4472676.1"/>
    </source>
</evidence>
<name>A0ABT8G0K9_9MICO</name>
<dbReference type="SUPFAM" id="SSF110738">
    <property type="entry name" value="Glycerate kinase I"/>
    <property type="match status" value="1"/>
</dbReference>
<dbReference type="GO" id="GO:0016301">
    <property type="term" value="F:kinase activity"/>
    <property type="evidence" value="ECO:0007669"/>
    <property type="project" value="UniProtKB-KW"/>
</dbReference>
<sequence>MRVAMLVEGWPGVSGAIDAADRAALTWSTSTPGVHVTAIAVGDGGPRSADAADGTAYSVPGVDAIRTSEGLLLAPADGALRWDPIALGAALRAIAADADAARTVIVPVGDVPPAGDAADVWGASLQDSRETLADLDLVALVSSDRPLLGFHGMSAAVREGREADAALAVAAQEQEERWRQRAQEADEIASTGTVLLGPRRLSDQPRTGAAGGMAYSLAALGARLEAGSHSLARWSGLGKAVEHADVVVAVVDTLSHAALDHGAAAPAGGLAAARGVPAVVVTSDSHVGKRDLMAAGIHGSHVGAPGPDGLADAIARAARTWTPVR</sequence>
<keyword evidence="1" id="KW-0418">Kinase</keyword>
<keyword evidence="2" id="KW-1185">Reference proteome</keyword>
<dbReference type="Proteomes" id="UP001172738">
    <property type="component" value="Unassembled WGS sequence"/>
</dbReference>
<dbReference type="Pfam" id="PF02595">
    <property type="entry name" value="Gly_kinase"/>
    <property type="match status" value="1"/>
</dbReference>
<dbReference type="InterPro" id="IPR004381">
    <property type="entry name" value="Glycerate_kinase"/>
</dbReference>
<dbReference type="InterPro" id="IPR018193">
    <property type="entry name" value="Glyc_kinase_flavodox-like_fold"/>
</dbReference>
<dbReference type="EMBL" id="JAUHPV010000003">
    <property type="protein sequence ID" value="MDN4472676.1"/>
    <property type="molecule type" value="Genomic_DNA"/>
</dbReference>
<dbReference type="InterPro" id="IPR036129">
    <property type="entry name" value="Glycerate_kinase_sf"/>
</dbReference>
<dbReference type="Gene3D" id="3.90.1510.10">
    <property type="entry name" value="Glycerate kinase, domain 2"/>
    <property type="match status" value="1"/>
</dbReference>
<reference evidence="1" key="1">
    <citation type="submission" date="2023-06" db="EMBL/GenBank/DDBJ databases">
        <title>SYSU T00b26.</title>
        <authorList>
            <person name="Gao L."/>
            <person name="Fang B.-Z."/>
            <person name="Li W.-J."/>
        </authorList>
    </citation>
    <scope>NUCLEOTIDE SEQUENCE</scope>
    <source>
        <strain evidence="1">SYSU T00b26</strain>
    </source>
</reference>
<protein>
    <submittedName>
        <fullName evidence="1">Glycerate kinase</fullName>
    </submittedName>
</protein>
<comment type="caution">
    <text evidence="1">The sequence shown here is derived from an EMBL/GenBank/DDBJ whole genome shotgun (WGS) entry which is preliminary data.</text>
</comment>
<proteinExistence type="predicted"/>
<organism evidence="1 2">
    <name type="scientific">Demequina zhanjiangensis</name>
    <dbReference type="NCBI Taxonomy" id="3051659"/>
    <lineage>
        <taxon>Bacteria</taxon>
        <taxon>Bacillati</taxon>
        <taxon>Actinomycetota</taxon>
        <taxon>Actinomycetes</taxon>
        <taxon>Micrococcales</taxon>
        <taxon>Demequinaceae</taxon>
        <taxon>Demequina</taxon>
    </lineage>
</organism>
<evidence type="ECO:0000313" key="2">
    <source>
        <dbReference type="Proteomes" id="UP001172738"/>
    </source>
</evidence>
<dbReference type="RefSeq" id="WP_301127440.1">
    <property type="nucleotide sequence ID" value="NZ_JAUHPV010000003.1"/>
</dbReference>
<keyword evidence="1" id="KW-0808">Transferase</keyword>
<accession>A0ABT8G0K9</accession>
<gene>
    <name evidence="1" type="ORF">QQX04_06675</name>
</gene>